<protein>
    <submittedName>
        <fullName evidence="4">TetR family transcriptional regulator</fullName>
    </submittedName>
</protein>
<dbReference type="Pfam" id="PF14278">
    <property type="entry name" value="TetR_C_8"/>
    <property type="match status" value="1"/>
</dbReference>
<organism evidence="4 5">
    <name type="scientific">Reticulibacter mediterranei</name>
    <dbReference type="NCBI Taxonomy" id="2778369"/>
    <lineage>
        <taxon>Bacteria</taxon>
        <taxon>Bacillati</taxon>
        <taxon>Chloroflexota</taxon>
        <taxon>Ktedonobacteria</taxon>
        <taxon>Ktedonobacterales</taxon>
        <taxon>Reticulibacteraceae</taxon>
        <taxon>Reticulibacter</taxon>
    </lineage>
</organism>
<reference evidence="4" key="1">
    <citation type="submission" date="2020-10" db="EMBL/GenBank/DDBJ databases">
        <title>Taxonomic study of unclassified bacteria belonging to the class Ktedonobacteria.</title>
        <authorList>
            <person name="Yabe S."/>
            <person name="Wang C.M."/>
            <person name="Zheng Y."/>
            <person name="Sakai Y."/>
            <person name="Cavaletti L."/>
            <person name="Monciardini P."/>
            <person name="Donadio S."/>
        </authorList>
    </citation>
    <scope>NUCLEOTIDE SEQUENCE</scope>
    <source>
        <strain evidence="4">ID150040</strain>
    </source>
</reference>
<dbReference type="Proteomes" id="UP000597444">
    <property type="component" value="Unassembled WGS sequence"/>
</dbReference>
<keyword evidence="5" id="KW-1185">Reference proteome</keyword>
<dbReference type="PANTHER" id="PTHR43479">
    <property type="entry name" value="ACREF/ENVCD OPERON REPRESSOR-RELATED"/>
    <property type="match status" value="1"/>
</dbReference>
<evidence type="ECO:0000313" key="4">
    <source>
        <dbReference type="EMBL" id="GHP01062.1"/>
    </source>
</evidence>
<accession>A0A8J3J5G1</accession>
<comment type="caution">
    <text evidence="4">The sequence shown here is derived from an EMBL/GenBank/DDBJ whole genome shotgun (WGS) entry which is preliminary data.</text>
</comment>
<dbReference type="InterPro" id="IPR050624">
    <property type="entry name" value="HTH-type_Tx_Regulator"/>
</dbReference>
<gene>
    <name evidence="4" type="ORF">KSF_111090</name>
</gene>
<dbReference type="RefSeq" id="WP_220211633.1">
    <property type="nucleotide sequence ID" value="NZ_BNJK01000004.1"/>
</dbReference>
<dbReference type="InterPro" id="IPR001647">
    <property type="entry name" value="HTH_TetR"/>
</dbReference>
<feature type="DNA-binding region" description="H-T-H motif" evidence="2">
    <location>
        <begin position="38"/>
        <end position="57"/>
    </location>
</feature>
<dbReference type="Gene3D" id="1.10.357.10">
    <property type="entry name" value="Tetracycline Repressor, domain 2"/>
    <property type="match status" value="1"/>
</dbReference>
<dbReference type="PROSITE" id="PS50977">
    <property type="entry name" value="HTH_TETR_2"/>
    <property type="match status" value="1"/>
</dbReference>
<sequence length="204" mass="24213">MLRNTSPNAEDPRVKRTQKCLWEALRTLLEERSFEQISVTDICEEATINRTTFYKHFESKYELLSYGLKYDQETAQRKRHRVRSAVEREQEIAQFLEEITSDRHYYRRLLVDKEDHWLATLLRRQTAEQIEERLANAQTQGRHFPIPLPVIAQFYAGARLALAIWWLENEGVVSPEELAHYWHSLCQGEVPLRDKAQNTQLVQM</sequence>
<dbReference type="EMBL" id="BNJK01000004">
    <property type="protein sequence ID" value="GHP01062.1"/>
    <property type="molecule type" value="Genomic_DNA"/>
</dbReference>
<dbReference type="InterPro" id="IPR039532">
    <property type="entry name" value="TetR_C_Firmicutes"/>
</dbReference>
<name>A0A8J3J5G1_9CHLR</name>
<dbReference type="PROSITE" id="PS01081">
    <property type="entry name" value="HTH_TETR_1"/>
    <property type="match status" value="1"/>
</dbReference>
<dbReference type="PANTHER" id="PTHR43479:SF7">
    <property type="entry name" value="TETR-FAMILY TRANSCRIPTIONAL REGULATOR"/>
    <property type="match status" value="1"/>
</dbReference>
<evidence type="ECO:0000259" key="3">
    <source>
        <dbReference type="PROSITE" id="PS50977"/>
    </source>
</evidence>
<evidence type="ECO:0000313" key="5">
    <source>
        <dbReference type="Proteomes" id="UP000597444"/>
    </source>
</evidence>
<dbReference type="Pfam" id="PF00440">
    <property type="entry name" value="TetR_N"/>
    <property type="match status" value="1"/>
</dbReference>
<dbReference type="InterPro" id="IPR009057">
    <property type="entry name" value="Homeodomain-like_sf"/>
</dbReference>
<evidence type="ECO:0000256" key="1">
    <source>
        <dbReference type="ARBA" id="ARBA00023125"/>
    </source>
</evidence>
<keyword evidence="1 2" id="KW-0238">DNA-binding</keyword>
<dbReference type="SUPFAM" id="SSF46689">
    <property type="entry name" value="Homeodomain-like"/>
    <property type="match status" value="1"/>
</dbReference>
<evidence type="ECO:0000256" key="2">
    <source>
        <dbReference type="PROSITE-ProRule" id="PRU00335"/>
    </source>
</evidence>
<dbReference type="GO" id="GO:0003677">
    <property type="term" value="F:DNA binding"/>
    <property type="evidence" value="ECO:0007669"/>
    <property type="project" value="UniProtKB-UniRule"/>
</dbReference>
<feature type="domain" description="HTH tetR-type" evidence="3">
    <location>
        <begin position="15"/>
        <end position="75"/>
    </location>
</feature>
<proteinExistence type="predicted"/>
<dbReference type="AlphaFoldDB" id="A0A8J3J5G1"/>
<dbReference type="InterPro" id="IPR023772">
    <property type="entry name" value="DNA-bd_HTH_TetR-type_CS"/>
</dbReference>